<protein>
    <submittedName>
        <fullName evidence="3">Uncharacterized protein LOC112460385 isoform X2</fullName>
    </submittedName>
</protein>
<organism evidence="2 3">
    <name type="scientific">Temnothorax curvispinosus</name>
    <dbReference type="NCBI Taxonomy" id="300111"/>
    <lineage>
        <taxon>Eukaryota</taxon>
        <taxon>Metazoa</taxon>
        <taxon>Ecdysozoa</taxon>
        <taxon>Arthropoda</taxon>
        <taxon>Hexapoda</taxon>
        <taxon>Insecta</taxon>
        <taxon>Pterygota</taxon>
        <taxon>Neoptera</taxon>
        <taxon>Endopterygota</taxon>
        <taxon>Hymenoptera</taxon>
        <taxon>Apocrita</taxon>
        <taxon>Aculeata</taxon>
        <taxon>Formicoidea</taxon>
        <taxon>Formicidae</taxon>
        <taxon>Myrmicinae</taxon>
        <taxon>Temnothorax</taxon>
    </lineage>
</organism>
<accession>A0A6J1QEQ4</accession>
<feature type="signal peptide" evidence="1">
    <location>
        <begin position="1"/>
        <end position="18"/>
    </location>
</feature>
<evidence type="ECO:0000313" key="2">
    <source>
        <dbReference type="Proteomes" id="UP000504618"/>
    </source>
</evidence>
<dbReference type="Proteomes" id="UP000504618">
    <property type="component" value="Unplaced"/>
</dbReference>
<proteinExistence type="predicted"/>
<reference evidence="3" key="1">
    <citation type="submission" date="2025-08" db="UniProtKB">
        <authorList>
            <consortium name="RefSeq"/>
        </authorList>
    </citation>
    <scope>IDENTIFICATION</scope>
    <source>
        <tissue evidence="3">Whole body</tissue>
    </source>
</reference>
<feature type="chain" id="PRO_5026654635" evidence="1">
    <location>
        <begin position="19"/>
        <end position="84"/>
    </location>
</feature>
<gene>
    <name evidence="3" type="primary">LOC112460385</name>
</gene>
<dbReference type="RefSeq" id="XP_024880804.1">
    <property type="nucleotide sequence ID" value="XM_025025036.1"/>
</dbReference>
<dbReference type="GeneID" id="112460385"/>
<dbReference type="AlphaFoldDB" id="A0A6J1QEQ4"/>
<keyword evidence="2" id="KW-1185">Reference proteome</keyword>
<evidence type="ECO:0000313" key="3">
    <source>
        <dbReference type="RefSeq" id="XP_024880804.1"/>
    </source>
</evidence>
<keyword evidence="1" id="KW-0732">Signal</keyword>
<sequence length="84" mass="9914">MFYFNVILLFLHADLSFATTLLNVARQTRVQNSACLETSEHMHMNHLSIGKKALQMILHWKKYVEDLNICKKTLMILRKKHVMI</sequence>
<evidence type="ECO:0000256" key="1">
    <source>
        <dbReference type="SAM" id="SignalP"/>
    </source>
</evidence>
<name>A0A6J1QEQ4_9HYME</name>